<dbReference type="GeneID" id="103723444"/>
<evidence type="ECO:0000256" key="2">
    <source>
        <dbReference type="ARBA" id="ARBA00030238"/>
    </source>
</evidence>
<comment type="similarity">
    <text evidence="1">Belongs to the glycosyl hydrolase 13 family.</text>
</comment>
<sequence>MEGRALDPLPETLLPGFQRNFQELCSKSSPDRQRRVGADAVSRRRRGDRSIVLETFAMKRTQTGLGTFRKCLLNVCTDLEMCEYWRLSDQKGKPLGVVGWWPSHAVTFIENHDTVSTMGHWRFPSGKEMQGYAYILTHPGPPAVFHDHIFSHHQQEISRLISLRHQKKIHSKSMEWMPYIKIKTPLFIFRCLKLVKNDPLLYMDRIYKNNFLRPHILC</sequence>
<dbReference type="InterPro" id="IPR017853">
    <property type="entry name" value="GH"/>
</dbReference>
<reference evidence="4" key="1">
    <citation type="submission" date="2025-08" db="UniProtKB">
        <authorList>
            <consortium name="RefSeq"/>
        </authorList>
    </citation>
    <scope>IDENTIFICATION</scope>
    <source>
        <tissue evidence="4">Young leaves</tissue>
    </source>
</reference>
<dbReference type="PANTHER" id="PTHR43447">
    <property type="entry name" value="ALPHA-AMYLASE"/>
    <property type="match status" value="1"/>
</dbReference>
<evidence type="ECO:0000256" key="1">
    <source>
        <dbReference type="ARBA" id="ARBA00008061"/>
    </source>
</evidence>
<name>A0A8B8IZM5_PHODC</name>
<dbReference type="SUPFAM" id="SSF51445">
    <property type="entry name" value="(Trans)glycosidases"/>
    <property type="match status" value="1"/>
</dbReference>
<proteinExistence type="inferred from homology"/>
<evidence type="ECO:0000313" key="3">
    <source>
        <dbReference type="Proteomes" id="UP000228380"/>
    </source>
</evidence>
<protein>
    <recommendedName>
        <fullName evidence="2">1,4-alpha-D-glucan glucanohydrolase</fullName>
    </recommendedName>
</protein>
<dbReference type="OrthoDB" id="550577at2759"/>
<dbReference type="Proteomes" id="UP000228380">
    <property type="component" value="Unplaced"/>
</dbReference>
<dbReference type="AlphaFoldDB" id="A0A8B8IZM5"/>
<evidence type="ECO:0000313" key="4">
    <source>
        <dbReference type="RefSeq" id="XP_026655888.1"/>
    </source>
</evidence>
<dbReference type="Gene3D" id="3.20.20.80">
    <property type="entry name" value="Glycosidases"/>
    <property type="match status" value="1"/>
</dbReference>
<dbReference type="KEGG" id="pda:103723444"/>
<organism evidence="3 4">
    <name type="scientific">Phoenix dactylifera</name>
    <name type="common">Date palm</name>
    <dbReference type="NCBI Taxonomy" id="42345"/>
    <lineage>
        <taxon>Eukaryota</taxon>
        <taxon>Viridiplantae</taxon>
        <taxon>Streptophyta</taxon>
        <taxon>Embryophyta</taxon>
        <taxon>Tracheophyta</taxon>
        <taxon>Spermatophyta</taxon>
        <taxon>Magnoliopsida</taxon>
        <taxon>Liliopsida</taxon>
        <taxon>Arecaceae</taxon>
        <taxon>Coryphoideae</taxon>
        <taxon>Phoeniceae</taxon>
        <taxon>Phoenix</taxon>
    </lineage>
</organism>
<keyword evidence="3" id="KW-1185">Reference proteome</keyword>
<dbReference type="RefSeq" id="XP_026655888.1">
    <property type="nucleotide sequence ID" value="XM_026800087.2"/>
</dbReference>
<gene>
    <name evidence="4" type="primary">LOC103723444</name>
</gene>
<accession>A0A8B8IZM5</accession>